<dbReference type="SUPFAM" id="SSF63446">
    <property type="entry name" value="Type I dockerin domain"/>
    <property type="match status" value="1"/>
</dbReference>
<dbReference type="Pfam" id="PF00144">
    <property type="entry name" value="Beta-lactamase"/>
    <property type="match status" value="1"/>
</dbReference>
<evidence type="ECO:0000313" key="2">
    <source>
        <dbReference type="EMBL" id="SUZ86403.1"/>
    </source>
</evidence>
<dbReference type="InterPro" id="IPR036439">
    <property type="entry name" value="Dockerin_dom_sf"/>
</dbReference>
<organism evidence="2">
    <name type="scientific">marine metagenome</name>
    <dbReference type="NCBI Taxonomy" id="408172"/>
    <lineage>
        <taxon>unclassified sequences</taxon>
        <taxon>metagenomes</taxon>
        <taxon>ecological metagenomes</taxon>
    </lineage>
</organism>
<reference evidence="2" key="1">
    <citation type="submission" date="2018-05" db="EMBL/GenBank/DDBJ databases">
        <authorList>
            <person name="Lanie J.A."/>
            <person name="Ng W.-L."/>
            <person name="Kazmierczak K.M."/>
            <person name="Andrzejewski T.M."/>
            <person name="Davidsen T.M."/>
            <person name="Wayne K.J."/>
            <person name="Tettelin H."/>
            <person name="Glass J.I."/>
            <person name="Rusch D."/>
            <person name="Podicherti R."/>
            <person name="Tsui H.-C.T."/>
            <person name="Winkler M.E."/>
        </authorList>
    </citation>
    <scope>NUCLEOTIDE SEQUENCE</scope>
</reference>
<proteinExistence type="predicted"/>
<protein>
    <recommendedName>
        <fullName evidence="1">Beta-lactamase-related domain-containing protein</fullName>
    </recommendedName>
</protein>
<gene>
    <name evidence="2" type="ORF">METZ01_LOCUS39257</name>
</gene>
<accession>A0A381RAG9</accession>
<dbReference type="AlphaFoldDB" id="A0A381RAG9"/>
<name>A0A381RAG9_9ZZZZ</name>
<dbReference type="SUPFAM" id="SSF56601">
    <property type="entry name" value="beta-lactamase/transpeptidase-like"/>
    <property type="match status" value="1"/>
</dbReference>
<dbReference type="InterPro" id="IPR050789">
    <property type="entry name" value="Diverse_Enzym_Activities"/>
</dbReference>
<dbReference type="InterPro" id="IPR001466">
    <property type="entry name" value="Beta-lactam-related"/>
</dbReference>
<dbReference type="GO" id="GO:0004553">
    <property type="term" value="F:hydrolase activity, hydrolyzing O-glycosyl compounds"/>
    <property type="evidence" value="ECO:0007669"/>
    <property type="project" value="InterPro"/>
</dbReference>
<sequence>MRIFLLIVFSISFLSADCLGDANLDNSIDNEDVVMIVQHILHMDIMDSLNFQSADINGSSTVDIYDLSRVVDIINLSQFDDCNTFTPIDLSLDWQIEQDLSYFDSEMLNEIIVQDIGQMESIRGMIVIHRGKIVAEEYFYNSSISQTYNIWSVTKSYISTLIGQAIDQGYIENQFITLDNIFIENAYTNQITIDNLLTMSSGWPENWTYMFIPSPLNTLLNTGLIWSPGSSWLYNNAACHLNSHVINELTEMSPRDFALENLFPQLGISNPNWSDDQDNVHNGSYDLYLTLREMVKLGQLYLQDGMSLDNQLLSSEWINDATSPQINNWYGYLWWLPGVGYLAVGLGGQYIAVVPELDLVIGTHSTTQSSDAFTDQLLSYIYNQIVPIFDPEGRVENRALMLERIHGY</sequence>
<dbReference type="Gene3D" id="3.40.710.10">
    <property type="entry name" value="DD-peptidase/beta-lactamase superfamily"/>
    <property type="match status" value="1"/>
</dbReference>
<dbReference type="Gene3D" id="1.10.1330.10">
    <property type="entry name" value="Dockerin domain"/>
    <property type="match status" value="1"/>
</dbReference>
<dbReference type="InterPro" id="IPR012338">
    <property type="entry name" value="Beta-lactam/transpept-like"/>
</dbReference>
<dbReference type="InterPro" id="IPR002105">
    <property type="entry name" value="Dockerin_1_rpt"/>
</dbReference>
<feature type="domain" description="Beta-lactamase-related" evidence="1">
    <location>
        <begin position="118"/>
        <end position="371"/>
    </location>
</feature>
<dbReference type="Pfam" id="PF00404">
    <property type="entry name" value="Dockerin_1"/>
    <property type="match status" value="1"/>
</dbReference>
<dbReference type="EMBL" id="UINC01001680">
    <property type="protein sequence ID" value="SUZ86403.1"/>
    <property type="molecule type" value="Genomic_DNA"/>
</dbReference>
<dbReference type="CDD" id="cd14256">
    <property type="entry name" value="Dockerin_I"/>
    <property type="match status" value="1"/>
</dbReference>
<dbReference type="GO" id="GO:0000272">
    <property type="term" value="P:polysaccharide catabolic process"/>
    <property type="evidence" value="ECO:0007669"/>
    <property type="project" value="InterPro"/>
</dbReference>
<evidence type="ECO:0000259" key="1">
    <source>
        <dbReference type="Pfam" id="PF00144"/>
    </source>
</evidence>
<dbReference type="PANTHER" id="PTHR43283">
    <property type="entry name" value="BETA-LACTAMASE-RELATED"/>
    <property type="match status" value="1"/>
</dbReference>
<dbReference type="PANTHER" id="PTHR43283:SF7">
    <property type="entry name" value="BETA-LACTAMASE-RELATED DOMAIN-CONTAINING PROTEIN"/>
    <property type="match status" value="1"/>
</dbReference>